<evidence type="ECO:0000256" key="1">
    <source>
        <dbReference type="ARBA" id="ARBA00093462"/>
    </source>
</evidence>
<comment type="similarity">
    <text evidence="1">Belongs to the DnaB/DnaD family.</text>
</comment>
<dbReference type="Pfam" id="PF07261">
    <property type="entry name" value="DnaB_2"/>
    <property type="match status" value="2"/>
</dbReference>
<organism evidence="3 4">
    <name type="scientific">Acetoanaerobium noterae</name>
    <dbReference type="NCBI Taxonomy" id="745369"/>
    <lineage>
        <taxon>Bacteria</taxon>
        <taxon>Bacillati</taxon>
        <taxon>Bacillota</taxon>
        <taxon>Clostridia</taxon>
        <taxon>Peptostreptococcales</taxon>
        <taxon>Filifactoraceae</taxon>
        <taxon>Acetoanaerobium</taxon>
    </lineage>
</organism>
<dbReference type="NCBIfam" id="TIGR01446">
    <property type="entry name" value="DnaD_dom"/>
    <property type="match status" value="1"/>
</dbReference>
<dbReference type="InterPro" id="IPR034829">
    <property type="entry name" value="DnaD-like_sf"/>
</dbReference>
<evidence type="ECO:0000259" key="2">
    <source>
        <dbReference type="Pfam" id="PF07261"/>
    </source>
</evidence>
<dbReference type="InterPro" id="IPR053162">
    <property type="entry name" value="DnaD"/>
</dbReference>
<feature type="domain" description="DnaB/C C-terminal" evidence="2">
    <location>
        <begin position="228"/>
        <end position="282"/>
    </location>
</feature>
<dbReference type="RefSeq" id="WP_079590294.1">
    <property type="nucleotide sequence ID" value="NZ_FUYN01000006.1"/>
</dbReference>
<reference evidence="4" key="1">
    <citation type="submission" date="2017-02" db="EMBL/GenBank/DDBJ databases">
        <authorList>
            <person name="Varghese N."/>
            <person name="Submissions S."/>
        </authorList>
    </citation>
    <scope>NUCLEOTIDE SEQUENCE [LARGE SCALE GENOMIC DNA]</scope>
    <source>
        <strain evidence="4">ATCC 35199</strain>
    </source>
</reference>
<dbReference type="PANTHER" id="PTHR37293">
    <property type="entry name" value="PHAGE REPLICATION PROTEIN-RELATED"/>
    <property type="match status" value="1"/>
</dbReference>
<keyword evidence="4" id="KW-1185">Reference proteome</keyword>
<dbReference type="PANTHER" id="PTHR37293:SF5">
    <property type="entry name" value="DNA REPLICATION PROTEIN"/>
    <property type="match status" value="1"/>
</dbReference>
<dbReference type="OrthoDB" id="1652900at2"/>
<accession>A0A1T5D0Z1</accession>
<evidence type="ECO:0000313" key="4">
    <source>
        <dbReference type="Proteomes" id="UP000243406"/>
    </source>
</evidence>
<evidence type="ECO:0000313" key="3">
    <source>
        <dbReference type="EMBL" id="SKB65251.1"/>
    </source>
</evidence>
<sequence length="429" mass="49484">MFFQETKNLQLADIDVPAIFFEQILPVIDGKFAKIYLYAYYLLVSSKENEMMDNQSFANKLKLSLEEVLEAWDFLESCGVIKKHSSDNALAWDFSIEFIDLKNLYLNKSNLKTTVSTDELILLSKNENLKGMFDKIEGILKRILSYNELRTINEFMKEYNVSTDLVIEAFSFSASIKKIKTVAGSLSVLRTWYLDGVRTKEDLEQHLENRHKRYFTYRKILSLLGEYRLPTKAEEKLMDTWVDNMNFSMEVIEKAFEKSLAIKNPNLNYVNGILKNWHEKLVKRGSSPHVKPEITALEHRTKLMEAIKLENRIITDSEDKMLHYLYTAFPLDICLSAVEHLKSVNALLSIESLFTFLNSPSQTANESSSETIKLAEKADGITLSEIQDIIDEKPARQVSKTRPTKASTLVNSKLDNEELEAKLMKKRQK</sequence>
<dbReference type="EMBL" id="FUYN01000006">
    <property type="protein sequence ID" value="SKB65251.1"/>
    <property type="molecule type" value="Genomic_DNA"/>
</dbReference>
<dbReference type="AlphaFoldDB" id="A0A1T5D0Z1"/>
<dbReference type="SUPFAM" id="SSF158499">
    <property type="entry name" value="DnaD domain-like"/>
    <property type="match status" value="2"/>
</dbReference>
<feature type="domain" description="DnaB/C C-terminal" evidence="2">
    <location>
        <begin position="133"/>
        <end position="206"/>
    </location>
</feature>
<dbReference type="Gene3D" id="1.10.10.630">
    <property type="entry name" value="DnaD domain-like"/>
    <property type="match status" value="2"/>
</dbReference>
<protein>
    <submittedName>
        <fullName evidence="3">DnaD and phage-associated domain-containing protein</fullName>
    </submittedName>
</protein>
<dbReference type="Proteomes" id="UP000243406">
    <property type="component" value="Unassembled WGS sequence"/>
</dbReference>
<proteinExistence type="inferred from homology"/>
<gene>
    <name evidence="3" type="ORF">SAMN02745120_2524</name>
</gene>
<dbReference type="InterPro" id="IPR006343">
    <property type="entry name" value="DnaB/C_C"/>
</dbReference>
<name>A0A1T5D0Z1_9FIRM</name>